<evidence type="ECO:0000256" key="1">
    <source>
        <dbReference type="SAM" id="Phobius"/>
    </source>
</evidence>
<keyword evidence="1" id="KW-1133">Transmembrane helix</keyword>
<organism evidence="2 3">
    <name type="scientific">Roseiconus lacunae</name>
    <dbReference type="NCBI Taxonomy" id="2605694"/>
    <lineage>
        <taxon>Bacteria</taxon>
        <taxon>Pseudomonadati</taxon>
        <taxon>Planctomycetota</taxon>
        <taxon>Planctomycetia</taxon>
        <taxon>Pirellulales</taxon>
        <taxon>Pirellulaceae</taxon>
        <taxon>Roseiconus</taxon>
    </lineage>
</organism>
<feature type="transmembrane region" description="Helical" evidence="1">
    <location>
        <begin position="20"/>
        <end position="39"/>
    </location>
</feature>
<protein>
    <submittedName>
        <fullName evidence="2">Uncharacterized protein</fullName>
    </submittedName>
</protein>
<sequence>MSSGRMSRRKEMRRKQAFPFGMFAGLLTAIAVTLIGVFLRLEAFTILTRATVSSLILGTVVSIGVGIIRLADSGYKVDRG</sequence>
<dbReference type="EMBL" id="JASZZN010000010">
    <property type="protein sequence ID" value="MDM4016775.1"/>
    <property type="molecule type" value="Genomic_DNA"/>
</dbReference>
<evidence type="ECO:0000313" key="3">
    <source>
        <dbReference type="Proteomes" id="UP001239462"/>
    </source>
</evidence>
<dbReference type="Proteomes" id="UP001239462">
    <property type="component" value="Unassembled WGS sequence"/>
</dbReference>
<feature type="transmembrane region" description="Helical" evidence="1">
    <location>
        <begin position="51"/>
        <end position="71"/>
    </location>
</feature>
<name>A0ABT7PJW7_9BACT</name>
<evidence type="ECO:0000313" key="2">
    <source>
        <dbReference type="EMBL" id="MDM4016775.1"/>
    </source>
</evidence>
<accession>A0ABT7PJW7</accession>
<keyword evidence="3" id="KW-1185">Reference proteome</keyword>
<proteinExistence type="predicted"/>
<comment type="caution">
    <text evidence="2">The sequence shown here is derived from an EMBL/GenBank/DDBJ whole genome shotgun (WGS) entry which is preliminary data.</text>
</comment>
<keyword evidence="1" id="KW-0812">Transmembrane</keyword>
<reference evidence="2 3" key="1">
    <citation type="submission" date="2023-06" db="EMBL/GenBank/DDBJ databases">
        <title>Roseiconus lacunae JC819 isolated from Gulf of Mannar region, Tamil Nadu.</title>
        <authorList>
            <person name="Pk S."/>
            <person name="Ch S."/>
            <person name="Ch V.R."/>
        </authorList>
    </citation>
    <scope>NUCLEOTIDE SEQUENCE [LARGE SCALE GENOMIC DNA]</scope>
    <source>
        <strain evidence="2 3">JC819</strain>
    </source>
</reference>
<keyword evidence="1" id="KW-0472">Membrane</keyword>
<gene>
    <name evidence="2" type="ORF">QTN89_15120</name>
</gene>
<dbReference type="RefSeq" id="WP_289164405.1">
    <property type="nucleotide sequence ID" value="NZ_JASZZN010000010.1"/>
</dbReference>